<keyword evidence="1" id="KW-0175">Coiled coil</keyword>
<evidence type="ECO:0000256" key="1">
    <source>
        <dbReference type="SAM" id="Coils"/>
    </source>
</evidence>
<dbReference type="RefSeq" id="WP_107822401.1">
    <property type="nucleotide sequence ID" value="NZ_OY782574.1"/>
</dbReference>
<name>A0A2T5C1R1_9BACT</name>
<sequence length="181" mass="20309">MKKAGNTHLYLLLMLIGLFTGYGQSYGQSKSTKAVQQSAELIDQASWFLSQAADQIQLCDGASSVEDIHYYCFESLPAIDSVEFRLQQALFKADDMGYLLPKDNSSGQAAQLEALTLQLQQAQKSNSRIQHLLRSLLDESQPTVINQKLFDVIQAVNQCSEQLQKLQRSHKTLIRQGNTRK</sequence>
<reference evidence="2 3" key="1">
    <citation type="submission" date="2018-04" db="EMBL/GenBank/DDBJ databases">
        <title>Genomic Encyclopedia of Archaeal and Bacterial Type Strains, Phase II (KMG-II): from individual species to whole genera.</title>
        <authorList>
            <person name="Goeker M."/>
        </authorList>
    </citation>
    <scope>NUCLEOTIDE SEQUENCE [LARGE SCALE GENOMIC DNA]</scope>
    <source>
        <strain evidence="2 3">DSM 28823</strain>
    </source>
</reference>
<comment type="caution">
    <text evidence="2">The sequence shown here is derived from an EMBL/GenBank/DDBJ whole genome shotgun (WGS) entry which is preliminary data.</text>
</comment>
<gene>
    <name evidence="2" type="ORF">C8N47_108154</name>
</gene>
<dbReference type="OrthoDB" id="9943650at2"/>
<dbReference type="Proteomes" id="UP000243525">
    <property type="component" value="Unassembled WGS sequence"/>
</dbReference>
<dbReference type="EMBL" id="QAAD01000008">
    <property type="protein sequence ID" value="PTN08597.1"/>
    <property type="molecule type" value="Genomic_DNA"/>
</dbReference>
<protein>
    <submittedName>
        <fullName evidence="2">Uncharacterized protein</fullName>
    </submittedName>
</protein>
<evidence type="ECO:0000313" key="3">
    <source>
        <dbReference type="Proteomes" id="UP000243525"/>
    </source>
</evidence>
<dbReference type="AlphaFoldDB" id="A0A2T5C1R1"/>
<proteinExistence type="predicted"/>
<evidence type="ECO:0000313" key="2">
    <source>
        <dbReference type="EMBL" id="PTN08597.1"/>
    </source>
</evidence>
<organism evidence="2 3">
    <name type="scientific">Mangrovibacterium marinum</name>
    <dbReference type="NCBI Taxonomy" id="1639118"/>
    <lineage>
        <taxon>Bacteria</taxon>
        <taxon>Pseudomonadati</taxon>
        <taxon>Bacteroidota</taxon>
        <taxon>Bacteroidia</taxon>
        <taxon>Marinilabiliales</taxon>
        <taxon>Prolixibacteraceae</taxon>
        <taxon>Mangrovibacterium</taxon>
    </lineage>
</organism>
<accession>A0A2T5C1R1</accession>
<feature type="coiled-coil region" evidence="1">
    <location>
        <begin position="112"/>
        <end position="176"/>
    </location>
</feature>
<keyword evidence="3" id="KW-1185">Reference proteome</keyword>